<sequence length="101" mass="10700">GGGVVSHFLLSRSNSELLLSKMILRLLSEGMALGTCVVRCGRLGHSVLLPRYISSGAVKQQVNTAAAVEGSLELAAARPTHEIPGPRVYPIVGTLPEMMFN</sequence>
<dbReference type="EMBL" id="JARKIK010006524">
    <property type="protein sequence ID" value="KAK8718470.1"/>
    <property type="molecule type" value="Genomic_DNA"/>
</dbReference>
<organism evidence="1 2">
    <name type="scientific">Cherax quadricarinatus</name>
    <name type="common">Australian red claw crayfish</name>
    <dbReference type="NCBI Taxonomy" id="27406"/>
    <lineage>
        <taxon>Eukaryota</taxon>
        <taxon>Metazoa</taxon>
        <taxon>Ecdysozoa</taxon>
        <taxon>Arthropoda</taxon>
        <taxon>Crustacea</taxon>
        <taxon>Multicrustacea</taxon>
        <taxon>Malacostraca</taxon>
        <taxon>Eumalacostraca</taxon>
        <taxon>Eucarida</taxon>
        <taxon>Decapoda</taxon>
        <taxon>Pleocyemata</taxon>
        <taxon>Astacidea</taxon>
        <taxon>Parastacoidea</taxon>
        <taxon>Parastacidae</taxon>
        <taxon>Cherax</taxon>
    </lineage>
</organism>
<reference evidence="1 2" key="1">
    <citation type="journal article" date="2024" name="BMC Genomics">
        <title>Genome assembly of redclaw crayfish (Cherax quadricarinatus) provides insights into its immune adaptation and hypoxia tolerance.</title>
        <authorList>
            <person name="Liu Z."/>
            <person name="Zheng J."/>
            <person name="Li H."/>
            <person name="Fang K."/>
            <person name="Wang S."/>
            <person name="He J."/>
            <person name="Zhou D."/>
            <person name="Weng S."/>
            <person name="Chi M."/>
            <person name="Gu Z."/>
            <person name="He J."/>
            <person name="Li F."/>
            <person name="Wang M."/>
        </authorList>
    </citation>
    <scope>NUCLEOTIDE SEQUENCE [LARGE SCALE GENOMIC DNA]</scope>
    <source>
        <strain evidence="1">ZL_2023a</strain>
    </source>
</reference>
<proteinExistence type="predicted"/>
<dbReference type="Proteomes" id="UP001445076">
    <property type="component" value="Unassembled WGS sequence"/>
</dbReference>
<evidence type="ECO:0000313" key="1">
    <source>
        <dbReference type="EMBL" id="KAK8718470.1"/>
    </source>
</evidence>
<name>A0AAW0VNN7_CHEQU</name>
<keyword evidence="2" id="KW-1185">Reference proteome</keyword>
<comment type="caution">
    <text evidence="1">The sequence shown here is derived from an EMBL/GenBank/DDBJ whole genome shotgun (WGS) entry which is preliminary data.</text>
</comment>
<accession>A0AAW0VNN7</accession>
<dbReference type="AlphaFoldDB" id="A0AAW0VNN7"/>
<feature type="non-terminal residue" evidence="1">
    <location>
        <position position="1"/>
    </location>
</feature>
<gene>
    <name evidence="1" type="ORF">OTU49_014724</name>
</gene>
<feature type="non-terminal residue" evidence="1">
    <location>
        <position position="101"/>
    </location>
</feature>
<protein>
    <submittedName>
        <fullName evidence="1">Uncharacterized protein</fullName>
    </submittedName>
</protein>
<evidence type="ECO:0000313" key="2">
    <source>
        <dbReference type="Proteomes" id="UP001445076"/>
    </source>
</evidence>